<feature type="transmembrane region" description="Helical" evidence="6">
    <location>
        <begin position="153"/>
        <end position="171"/>
    </location>
</feature>
<feature type="transmembrane region" description="Helical" evidence="6">
    <location>
        <begin position="451"/>
        <end position="472"/>
    </location>
</feature>
<reference evidence="7 8" key="1">
    <citation type="journal article" date="2013" name="Genome Announc.">
        <title>Draft Genome Sequence of Catellicoccus marimammalium, a Novel Species Commonly Found in Gull Feces.</title>
        <authorList>
            <person name="Weigand M.R."/>
            <person name="Ryu H."/>
            <person name="Bozcek L."/>
            <person name="Konstantinidis K.T."/>
            <person name="Santo Domingo J.W."/>
        </authorList>
    </citation>
    <scope>NUCLEOTIDE SEQUENCE [LARGE SCALE GENOMIC DNA]</scope>
    <source>
        <strain evidence="7 8">M35/04/3</strain>
    </source>
</reference>
<dbReference type="PANTHER" id="PTHR30250">
    <property type="entry name" value="PST FAMILY PREDICTED COLANIC ACID TRANSPORTER"/>
    <property type="match status" value="1"/>
</dbReference>
<dbReference type="eggNOG" id="COG2244">
    <property type="taxonomic scope" value="Bacteria"/>
</dbReference>
<evidence type="ECO:0000256" key="3">
    <source>
        <dbReference type="ARBA" id="ARBA00022692"/>
    </source>
</evidence>
<dbReference type="CDD" id="cd13124">
    <property type="entry name" value="MATE_SpoVB_like"/>
    <property type="match status" value="1"/>
</dbReference>
<evidence type="ECO:0000313" key="7">
    <source>
        <dbReference type="EMBL" id="EKU27853.1"/>
    </source>
</evidence>
<protein>
    <submittedName>
        <fullName evidence="7">Membrane protein involved in the export of O-antigen, teichoic acid, and lipoteichoic acid</fullName>
    </submittedName>
</protein>
<dbReference type="RefSeq" id="WP_009488278.1">
    <property type="nucleotide sequence ID" value="NZ_AMYT01000007.1"/>
</dbReference>
<feature type="transmembrane region" description="Helical" evidence="6">
    <location>
        <begin position="121"/>
        <end position="141"/>
    </location>
</feature>
<feature type="transmembrane region" description="Helical" evidence="6">
    <location>
        <begin position="484"/>
        <end position="505"/>
    </location>
</feature>
<evidence type="ECO:0000256" key="4">
    <source>
        <dbReference type="ARBA" id="ARBA00022989"/>
    </source>
</evidence>
<comment type="caution">
    <text evidence="7">The sequence shown here is derived from an EMBL/GenBank/DDBJ whole genome shotgun (WGS) entry which is preliminary data.</text>
</comment>
<keyword evidence="2" id="KW-1003">Cell membrane</keyword>
<evidence type="ECO:0000256" key="5">
    <source>
        <dbReference type="ARBA" id="ARBA00023136"/>
    </source>
</evidence>
<gene>
    <name evidence="7" type="ORF">C683_0112</name>
</gene>
<dbReference type="PIRSF" id="PIRSF038958">
    <property type="entry name" value="PG_synth_SpoVB"/>
    <property type="match status" value="1"/>
</dbReference>
<keyword evidence="5 6" id="KW-0472">Membrane</keyword>
<feature type="transmembrane region" description="Helical" evidence="6">
    <location>
        <begin position="393"/>
        <end position="416"/>
    </location>
</feature>
<accession>K8ZMS6</accession>
<dbReference type="AlphaFoldDB" id="K8ZMS6"/>
<dbReference type="PATRIC" id="fig|1234409.3.peg.84"/>
<keyword evidence="4 6" id="KW-1133">Transmembrane helix</keyword>
<dbReference type="STRING" id="1234409.C683_0112"/>
<keyword evidence="8" id="KW-1185">Reference proteome</keyword>
<evidence type="ECO:0000313" key="8">
    <source>
        <dbReference type="Proteomes" id="UP000016057"/>
    </source>
</evidence>
<sequence length="560" mass="62147">MTEEKMEVSTDDYVDSESKEELVHEEIEENNNIVKGSLWMTIGSITSRLLGAVYIIPWYAWMGEHAEMANSLFGKGYNIYSFFLMIATAGIPSAVGKQIAKYNALNEYRLSDRLFRKSLGLMSIFGFIFAAVMFFAAPVLAQGDMNLVPTMRALSLSVLIFPCMSVVRGYFMGNQDLMPSAVSQIVEQFIRVFYMLLMTFIIMKVLSGDYVAAVTQSTFAAFVGMIGSFAVLGYFYWKGRKERSIRMANSNNELSVSTTSLIKEMLIEAIPFIIIGSAIPLFKLVDQYTFEPMMKQFTSYSSTQLKEMFSILSVNPDKLTMIIISLATSLSAASLPVITEAFIKGDRKGVGKLCSESIQLFCLVMFPAIVGMSIVAVPVYTIFYGHNMLGSEVLIACTVSSLVSGFFMLSSVLLQAMFMNRQLLIELAIGFIVKCIIQYPCIYAFKIYGPIIATTIAFCITDLLIIRSLTKASDIRLSLLGKRLLLILLMTTLMGVGTFLAEHLLCQWLSPASRLGAMVLFAICLGVGVVIYAYFVLKTRIGDVLLGQKIGGLRQKLRIK</sequence>
<feature type="transmembrane region" description="Helical" evidence="6">
    <location>
        <begin position="517"/>
        <end position="537"/>
    </location>
</feature>
<dbReference type="GO" id="GO:0005886">
    <property type="term" value="C:plasma membrane"/>
    <property type="evidence" value="ECO:0007669"/>
    <property type="project" value="UniProtKB-SubCell"/>
</dbReference>
<name>K8ZMS6_9ENTE</name>
<feature type="transmembrane region" description="Helical" evidence="6">
    <location>
        <begin position="265"/>
        <end position="285"/>
    </location>
</feature>
<feature type="transmembrane region" description="Helical" evidence="6">
    <location>
        <begin position="360"/>
        <end position="381"/>
    </location>
</feature>
<dbReference type="EMBL" id="AMYT01000007">
    <property type="protein sequence ID" value="EKU27853.1"/>
    <property type="molecule type" value="Genomic_DNA"/>
</dbReference>
<evidence type="ECO:0000256" key="1">
    <source>
        <dbReference type="ARBA" id="ARBA00004651"/>
    </source>
</evidence>
<evidence type="ECO:0000256" key="2">
    <source>
        <dbReference type="ARBA" id="ARBA00022475"/>
    </source>
</evidence>
<feature type="transmembrane region" description="Helical" evidence="6">
    <location>
        <begin position="319"/>
        <end position="339"/>
    </location>
</feature>
<dbReference type="Proteomes" id="UP000016057">
    <property type="component" value="Unassembled WGS sequence"/>
</dbReference>
<dbReference type="PANTHER" id="PTHR30250:SF21">
    <property type="entry name" value="LIPID II FLIPPASE MURJ"/>
    <property type="match status" value="1"/>
</dbReference>
<dbReference type="Pfam" id="PF01943">
    <property type="entry name" value="Polysacc_synt"/>
    <property type="match status" value="1"/>
</dbReference>
<dbReference type="InterPro" id="IPR002797">
    <property type="entry name" value="Polysacc_synth"/>
</dbReference>
<proteinExistence type="predicted"/>
<organism evidence="7 8">
    <name type="scientific">Catellicoccus marimammalium M35/04/3</name>
    <dbReference type="NCBI Taxonomy" id="1234409"/>
    <lineage>
        <taxon>Bacteria</taxon>
        <taxon>Bacillati</taxon>
        <taxon>Bacillota</taxon>
        <taxon>Bacilli</taxon>
        <taxon>Lactobacillales</taxon>
        <taxon>Enterococcaceae</taxon>
        <taxon>Catellicoccus</taxon>
    </lineage>
</organism>
<comment type="subcellular location">
    <subcellularLocation>
        <location evidence="1">Cell membrane</location>
        <topology evidence="1">Multi-pass membrane protein</topology>
    </subcellularLocation>
</comment>
<feature type="transmembrane region" description="Helical" evidence="6">
    <location>
        <begin position="38"/>
        <end position="59"/>
    </location>
</feature>
<feature type="transmembrane region" description="Helical" evidence="6">
    <location>
        <begin position="192"/>
        <end position="213"/>
    </location>
</feature>
<feature type="transmembrane region" description="Helical" evidence="6">
    <location>
        <begin position="79"/>
        <end position="100"/>
    </location>
</feature>
<dbReference type="InterPro" id="IPR050833">
    <property type="entry name" value="Poly_Biosynth_Transport"/>
</dbReference>
<keyword evidence="3 6" id="KW-0812">Transmembrane</keyword>
<dbReference type="InterPro" id="IPR024923">
    <property type="entry name" value="PG_synth_SpoVB"/>
</dbReference>
<feature type="transmembrane region" description="Helical" evidence="6">
    <location>
        <begin position="423"/>
        <end position="445"/>
    </location>
</feature>
<evidence type="ECO:0000256" key="6">
    <source>
        <dbReference type="SAM" id="Phobius"/>
    </source>
</evidence>
<feature type="transmembrane region" description="Helical" evidence="6">
    <location>
        <begin position="219"/>
        <end position="237"/>
    </location>
</feature>